<comment type="cofactor">
    <cofactor evidence="1">
        <name>FAD</name>
        <dbReference type="ChEBI" id="CHEBI:57692"/>
    </cofactor>
</comment>
<sequence>KDESKENGFGIDEDKKWKRLNGKPFRNSFGRSGLKRAIGVKYTRHNLPQVAYASKEIILSAGTFVSPVILMKSGIGPARQTQAANVESISELPVGRNLLDHSVVGVQVQLNKPKYSWNVWDNLTYTDLHEFLKNGSGPMTGSEYSAQARLLSTDLPTKLGKSDLKNNSNASLWPDLQIRYSYVAYEYGTVTCNVEGTRPVSTGSVRLNSTAISMTDPNLPIIKFNYFGSEK</sequence>
<dbReference type="InterPro" id="IPR000172">
    <property type="entry name" value="GMC_OxRdtase_N"/>
</dbReference>
<evidence type="ECO:0000313" key="6">
    <source>
        <dbReference type="Proteomes" id="UP000708208"/>
    </source>
</evidence>
<dbReference type="GO" id="GO:0016614">
    <property type="term" value="F:oxidoreductase activity, acting on CH-OH group of donors"/>
    <property type="evidence" value="ECO:0007669"/>
    <property type="project" value="InterPro"/>
</dbReference>
<evidence type="ECO:0000256" key="3">
    <source>
        <dbReference type="ARBA" id="ARBA00022827"/>
    </source>
</evidence>
<organism evidence="5 6">
    <name type="scientific">Allacma fusca</name>
    <dbReference type="NCBI Taxonomy" id="39272"/>
    <lineage>
        <taxon>Eukaryota</taxon>
        <taxon>Metazoa</taxon>
        <taxon>Ecdysozoa</taxon>
        <taxon>Arthropoda</taxon>
        <taxon>Hexapoda</taxon>
        <taxon>Collembola</taxon>
        <taxon>Symphypleona</taxon>
        <taxon>Sminthuridae</taxon>
        <taxon>Allacma</taxon>
    </lineage>
</organism>
<feature type="non-terminal residue" evidence="5">
    <location>
        <position position="1"/>
    </location>
</feature>
<proteinExistence type="predicted"/>
<evidence type="ECO:0000256" key="1">
    <source>
        <dbReference type="ARBA" id="ARBA00001974"/>
    </source>
</evidence>
<evidence type="ECO:0000256" key="2">
    <source>
        <dbReference type="ARBA" id="ARBA00022630"/>
    </source>
</evidence>
<dbReference type="InterPro" id="IPR012132">
    <property type="entry name" value="GMC_OxRdtase"/>
</dbReference>
<evidence type="ECO:0000313" key="5">
    <source>
        <dbReference type="EMBL" id="CAG7818313.1"/>
    </source>
</evidence>
<dbReference type="Proteomes" id="UP000708208">
    <property type="component" value="Unassembled WGS sequence"/>
</dbReference>
<feature type="non-terminal residue" evidence="5">
    <location>
        <position position="231"/>
    </location>
</feature>
<dbReference type="EMBL" id="CAJVCH010417431">
    <property type="protein sequence ID" value="CAG7818313.1"/>
    <property type="molecule type" value="Genomic_DNA"/>
</dbReference>
<name>A0A8J2L9H0_9HEXA</name>
<dbReference type="PROSITE" id="PS00624">
    <property type="entry name" value="GMC_OXRED_2"/>
    <property type="match status" value="1"/>
</dbReference>
<comment type="caution">
    <text evidence="5">The sequence shown here is derived from an EMBL/GenBank/DDBJ whole genome shotgun (WGS) entry which is preliminary data.</text>
</comment>
<accession>A0A8J2L9H0</accession>
<dbReference type="PANTHER" id="PTHR11552:SF147">
    <property type="entry name" value="CHOLINE DEHYDROGENASE, MITOCHONDRIAL"/>
    <property type="match status" value="1"/>
</dbReference>
<dbReference type="Pfam" id="PF00732">
    <property type="entry name" value="GMC_oxred_N"/>
    <property type="match status" value="1"/>
</dbReference>
<keyword evidence="2" id="KW-0285">Flavoprotein</keyword>
<reference evidence="5" key="1">
    <citation type="submission" date="2021-06" db="EMBL/GenBank/DDBJ databases">
        <authorList>
            <person name="Hodson N. C."/>
            <person name="Mongue J. A."/>
            <person name="Jaron S. K."/>
        </authorList>
    </citation>
    <scope>NUCLEOTIDE SEQUENCE</scope>
</reference>
<keyword evidence="6" id="KW-1185">Reference proteome</keyword>
<protein>
    <recommendedName>
        <fullName evidence="4">Glucose-methanol-choline oxidoreductase N-terminal domain-containing protein</fullName>
    </recommendedName>
</protein>
<dbReference type="PANTHER" id="PTHR11552">
    <property type="entry name" value="GLUCOSE-METHANOL-CHOLINE GMC OXIDOREDUCTASE"/>
    <property type="match status" value="1"/>
</dbReference>
<gene>
    <name evidence="5" type="ORF">AFUS01_LOCUS28826</name>
</gene>
<feature type="domain" description="Glucose-methanol-choline oxidoreductase N-terminal" evidence="4">
    <location>
        <begin position="62"/>
        <end position="76"/>
    </location>
</feature>
<dbReference type="AlphaFoldDB" id="A0A8J2L9H0"/>
<keyword evidence="3" id="KW-0274">FAD</keyword>
<dbReference type="GO" id="GO:0050660">
    <property type="term" value="F:flavin adenine dinucleotide binding"/>
    <property type="evidence" value="ECO:0007669"/>
    <property type="project" value="InterPro"/>
</dbReference>
<dbReference type="OrthoDB" id="269227at2759"/>
<evidence type="ECO:0000259" key="4">
    <source>
        <dbReference type="PROSITE" id="PS00624"/>
    </source>
</evidence>